<proteinExistence type="predicted"/>
<dbReference type="AlphaFoldDB" id="A0A067TRL9"/>
<feature type="compositionally biased region" description="Polar residues" evidence="1">
    <location>
        <begin position="56"/>
        <end position="87"/>
    </location>
</feature>
<evidence type="ECO:0000313" key="3">
    <source>
        <dbReference type="Proteomes" id="UP000027222"/>
    </source>
</evidence>
<feature type="region of interest" description="Disordered" evidence="1">
    <location>
        <begin position="1"/>
        <end position="41"/>
    </location>
</feature>
<evidence type="ECO:0000313" key="2">
    <source>
        <dbReference type="EMBL" id="KDR85870.1"/>
    </source>
</evidence>
<accession>A0A067TRL9</accession>
<feature type="compositionally biased region" description="Low complexity" evidence="1">
    <location>
        <begin position="1"/>
        <end position="20"/>
    </location>
</feature>
<reference evidence="3" key="1">
    <citation type="journal article" date="2014" name="Proc. Natl. Acad. Sci. U.S.A.">
        <title>Extensive sampling of basidiomycete genomes demonstrates inadequacy of the white-rot/brown-rot paradigm for wood decay fungi.</title>
        <authorList>
            <person name="Riley R."/>
            <person name="Salamov A.A."/>
            <person name="Brown D.W."/>
            <person name="Nagy L.G."/>
            <person name="Floudas D."/>
            <person name="Held B.W."/>
            <person name="Levasseur A."/>
            <person name="Lombard V."/>
            <person name="Morin E."/>
            <person name="Otillar R."/>
            <person name="Lindquist E.A."/>
            <person name="Sun H."/>
            <person name="LaButti K.M."/>
            <person name="Schmutz J."/>
            <person name="Jabbour D."/>
            <person name="Luo H."/>
            <person name="Baker S.E."/>
            <person name="Pisabarro A.G."/>
            <person name="Walton J.D."/>
            <person name="Blanchette R.A."/>
            <person name="Henrissat B."/>
            <person name="Martin F."/>
            <person name="Cullen D."/>
            <person name="Hibbett D.S."/>
            <person name="Grigoriev I.V."/>
        </authorList>
    </citation>
    <scope>NUCLEOTIDE SEQUENCE [LARGE SCALE GENOMIC DNA]</scope>
    <source>
        <strain evidence="3">CBS 339.88</strain>
    </source>
</reference>
<protein>
    <submittedName>
        <fullName evidence="2">Uncharacterized protein</fullName>
    </submittedName>
</protein>
<keyword evidence="3" id="KW-1185">Reference proteome</keyword>
<gene>
    <name evidence="2" type="ORF">GALMADRAFT_390404</name>
</gene>
<dbReference type="EMBL" id="KL142367">
    <property type="protein sequence ID" value="KDR85870.1"/>
    <property type="molecule type" value="Genomic_DNA"/>
</dbReference>
<dbReference type="HOGENOM" id="CLU_2109212_0_0_1"/>
<dbReference type="Proteomes" id="UP000027222">
    <property type="component" value="Unassembled WGS sequence"/>
</dbReference>
<feature type="compositionally biased region" description="Polar residues" evidence="1">
    <location>
        <begin position="27"/>
        <end position="41"/>
    </location>
</feature>
<organism evidence="2 3">
    <name type="scientific">Galerina marginata (strain CBS 339.88)</name>
    <dbReference type="NCBI Taxonomy" id="685588"/>
    <lineage>
        <taxon>Eukaryota</taxon>
        <taxon>Fungi</taxon>
        <taxon>Dikarya</taxon>
        <taxon>Basidiomycota</taxon>
        <taxon>Agaricomycotina</taxon>
        <taxon>Agaricomycetes</taxon>
        <taxon>Agaricomycetidae</taxon>
        <taxon>Agaricales</taxon>
        <taxon>Agaricineae</taxon>
        <taxon>Strophariaceae</taxon>
        <taxon>Galerina</taxon>
    </lineage>
</organism>
<evidence type="ECO:0000256" key="1">
    <source>
        <dbReference type="SAM" id="MobiDB-lite"/>
    </source>
</evidence>
<feature type="region of interest" description="Disordered" evidence="1">
    <location>
        <begin position="53"/>
        <end position="92"/>
    </location>
</feature>
<name>A0A067TRL9_GALM3</name>
<sequence>MSFSKANTTANTLSTSATTNVKRGDSKTCTPFTPASNTNTSIVNSKVQANAVRKPGQSTGLKVVTNAGNSPFTPVTADTVTSEGNTPASSVSVSISATAYPSDEENVRPAQDQDL</sequence>